<reference evidence="1" key="1">
    <citation type="submission" date="2023-03" db="EMBL/GenBank/DDBJ databases">
        <title>Massive genome expansion in bonnet fungi (Mycena s.s.) driven by repeated elements and novel gene families across ecological guilds.</title>
        <authorList>
            <consortium name="Lawrence Berkeley National Laboratory"/>
            <person name="Harder C.B."/>
            <person name="Miyauchi S."/>
            <person name="Viragh M."/>
            <person name="Kuo A."/>
            <person name="Thoen E."/>
            <person name="Andreopoulos B."/>
            <person name="Lu D."/>
            <person name="Skrede I."/>
            <person name="Drula E."/>
            <person name="Henrissat B."/>
            <person name="Morin E."/>
            <person name="Kohler A."/>
            <person name="Barry K."/>
            <person name="LaButti K."/>
            <person name="Morin E."/>
            <person name="Salamov A."/>
            <person name="Lipzen A."/>
            <person name="Mereny Z."/>
            <person name="Hegedus B."/>
            <person name="Baldrian P."/>
            <person name="Stursova M."/>
            <person name="Weitz H."/>
            <person name="Taylor A."/>
            <person name="Grigoriev I.V."/>
            <person name="Nagy L.G."/>
            <person name="Martin F."/>
            <person name="Kauserud H."/>
        </authorList>
    </citation>
    <scope>NUCLEOTIDE SEQUENCE</scope>
    <source>
        <strain evidence="1">CBHHK188m</strain>
    </source>
</reference>
<evidence type="ECO:0000313" key="1">
    <source>
        <dbReference type="EMBL" id="KAJ7784879.1"/>
    </source>
</evidence>
<name>A0AAD7KHJ1_9AGAR</name>
<accession>A0AAD7KHJ1</accession>
<dbReference type="EMBL" id="JARJLG010000001">
    <property type="protein sequence ID" value="KAJ7784879.1"/>
    <property type="molecule type" value="Genomic_DNA"/>
</dbReference>
<dbReference type="AlphaFoldDB" id="A0AAD7KHJ1"/>
<sequence>MDLFNCVKQTVVIEDSDDEAVHVQGPVKAEPKLPKLDLRLQKPTVRKPKPVQVKTVVAASSSDDVFAPHPSVTTPNGLPAFLADKWTSVVMPALHLAIVQMVINKNFPRNTYKAKWGDPVVSRASARFAERRSAIGTSGTDIVTQHIITNEKILGTTQLIQDYARYALNKRGPALFKTPTPLRRIAITDPTDPNYVKAKGLFKSDFVISVLAPLLKVGSKGRPFGAVAMAAAAVERGWIKYQTGELVGSSKFTKHTAGAAVDGYLVAAHKLSENAWQRIIDACNEHCTAAEYDLDDTVGPSLDGVREDLYQPSSP</sequence>
<dbReference type="Proteomes" id="UP001215280">
    <property type="component" value="Unassembled WGS sequence"/>
</dbReference>
<evidence type="ECO:0000313" key="2">
    <source>
        <dbReference type="Proteomes" id="UP001215280"/>
    </source>
</evidence>
<organism evidence="1 2">
    <name type="scientific">Mycena maculata</name>
    <dbReference type="NCBI Taxonomy" id="230809"/>
    <lineage>
        <taxon>Eukaryota</taxon>
        <taxon>Fungi</taxon>
        <taxon>Dikarya</taxon>
        <taxon>Basidiomycota</taxon>
        <taxon>Agaricomycotina</taxon>
        <taxon>Agaricomycetes</taxon>
        <taxon>Agaricomycetidae</taxon>
        <taxon>Agaricales</taxon>
        <taxon>Marasmiineae</taxon>
        <taxon>Mycenaceae</taxon>
        <taxon>Mycena</taxon>
    </lineage>
</organism>
<keyword evidence="2" id="KW-1185">Reference proteome</keyword>
<comment type="caution">
    <text evidence="1">The sequence shown here is derived from an EMBL/GenBank/DDBJ whole genome shotgun (WGS) entry which is preliminary data.</text>
</comment>
<proteinExistence type="predicted"/>
<protein>
    <submittedName>
        <fullName evidence="1">Uncharacterized protein</fullName>
    </submittedName>
</protein>
<gene>
    <name evidence="1" type="ORF">DFH07DRAFT_947948</name>
</gene>